<name>A0A0B2QI14_GLYSO</name>
<feature type="domain" description="RecQ mediated genome instability protein 1 OB-fold" evidence="4">
    <location>
        <begin position="116"/>
        <end position="192"/>
    </location>
</feature>
<feature type="compositionally biased region" description="Basic residues" evidence="3">
    <location>
        <begin position="342"/>
        <end position="352"/>
    </location>
</feature>
<protein>
    <submittedName>
        <fullName evidence="5">Tudor domain-containing protein 3</fullName>
    </submittedName>
</protein>
<dbReference type="InterPro" id="IPR042470">
    <property type="entry name" value="RMI1_N_C_sf"/>
</dbReference>
<dbReference type="Gene3D" id="2.40.50.770">
    <property type="entry name" value="RecQ-mediated genome instability protein Rmi1, C-terminal domain"/>
    <property type="match status" value="1"/>
</dbReference>
<dbReference type="PANTHER" id="PTHR13681">
    <property type="entry name" value="SURVIVAL OF MOTOR NEURON-RELATED-SPLICING FACTOR 30-RELATED"/>
    <property type="match status" value="1"/>
</dbReference>
<evidence type="ECO:0000256" key="2">
    <source>
        <dbReference type="ARBA" id="ARBA00023242"/>
    </source>
</evidence>
<dbReference type="Proteomes" id="UP000053555">
    <property type="component" value="Unassembled WGS sequence"/>
</dbReference>
<dbReference type="GO" id="GO:0005634">
    <property type="term" value="C:nucleus"/>
    <property type="evidence" value="ECO:0007669"/>
    <property type="project" value="UniProtKB-SubCell"/>
</dbReference>
<evidence type="ECO:0000256" key="3">
    <source>
        <dbReference type="SAM" id="MobiDB-lite"/>
    </source>
</evidence>
<keyword evidence="2" id="KW-0539">Nucleus</keyword>
<feature type="compositionally biased region" description="Low complexity" evidence="3">
    <location>
        <begin position="322"/>
        <end position="335"/>
    </location>
</feature>
<dbReference type="AlphaFoldDB" id="A0A0B2QI14"/>
<dbReference type="EMBL" id="KN658624">
    <property type="protein sequence ID" value="KHN19849.1"/>
    <property type="molecule type" value="Genomic_DNA"/>
</dbReference>
<feature type="compositionally biased region" description="Basic residues" evidence="3">
    <location>
        <begin position="440"/>
        <end position="457"/>
    </location>
</feature>
<feature type="region of interest" description="Disordered" evidence="3">
    <location>
        <begin position="423"/>
        <end position="457"/>
    </location>
</feature>
<comment type="subcellular location">
    <subcellularLocation>
        <location evidence="1">Nucleus</location>
    </subcellularLocation>
</comment>
<proteinExistence type="predicted"/>
<reference evidence="5" key="1">
    <citation type="submission" date="2014-07" db="EMBL/GenBank/DDBJ databases">
        <title>Identification of a novel salt tolerance gene in wild soybean by whole-genome sequencing.</title>
        <authorList>
            <person name="Lam H.-M."/>
            <person name="Qi X."/>
            <person name="Li M.-W."/>
            <person name="Liu X."/>
            <person name="Xie M."/>
            <person name="Ni M."/>
            <person name="Xu X."/>
        </authorList>
    </citation>
    <scope>NUCLEOTIDE SEQUENCE [LARGE SCALE GENOMIC DNA]</scope>
    <source>
        <tissue evidence="5">Root</tissue>
    </source>
</reference>
<accession>A0A0B2QI14</accession>
<dbReference type="SMART" id="SM01161">
    <property type="entry name" value="DUF1767"/>
    <property type="match status" value="1"/>
</dbReference>
<evidence type="ECO:0000313" key="5">
    <source>
        <dbReference type="EMBL" id="KHN19849.1"/>
    </source>
</evidence>
<dbReference type="Pfam" id="PF08585">
    <property type="entry name" value="RMI1_N_C"/>
    <property type="match status" value="1"/>
</dbReference>
<evidence type="ECO:0000259" key="4">
    <source>
        <dbReference type="Pfam" id="PF08585"/>
    </source>
</evidence>
<evidence type="ECO:0000256" key="1">
    <source>
        <dbReference type="ARBA" id="ARBA00004123"/>
    </source>
</evidence>
<dbReference type="InterPro" id="IPR013894">
    <property type="entry name" value="RMI1_OB"/>
</dbReference>
<feature type="region of interest" description="Disordered" evidence="3">
    <location>
        <begin position="276"/>
        <end position="358"/>
    </location>
</feature>
<organism evidence="5">
    <name type="scientific">Glycine soja</name>
    <name type="common">Wild soybean</name>
    <dbReference type="NCBI Taxonomy" id="3848"/>
    <lineage>
        <taxon>Eukaryota</taxon>
        <taxon>Viridiplantae</taxon>
        <taxon>Streptophyta</taxon>
        <taxon>Embryophyta</taxon>
        <taxon>Tracheophyta</taxon>
        <taxon>Spermatophyta</taxon>
        <taxon>Magnoliopsida</taxon>
        <taxon>eudicotyledons</taxon>
        <taxon>Gunneridae</taxon>
        <taxon>Pentapetalae</taxon>
        <taxon>rosids</taxon>
        <taxon>fabids</taxon>
        <taxon>Fabales</taxon>
        <taxon>Fabaceae</taxon>
        <taxon>Papilionoideae</taxon>
        <taxon>50 kb inversion clade</taxon>
        <taxon>NPAAA clade</taxon>
        <taxon>indigoferoid/millettioid clade</taxon>
        <taxon>Phaseoleae</taxon>
        <taxon>Glycine</taxon>
        <taxon>Glycine subgen. Soja</taxon>
    </lineage>
</organism>
<sequence>MMEENSRGWDSGGMVLETLRKRGWCLEDTDRLKAIIDIQSALADDRSKLVDSVESELLNSDLRSIAAKSLPQPSLLRNASTFLHGPKVLQAIFFFKFFFISSVRDISKSSVDEFLKNSGDRRVLRLCLTDGHYEITAVEYSHIPSIPDNVVPGTKIRLENKVAVHNGIVCLNPKVLTVLGGVVQSLYEEWEMNQKYSGFSRSSLRKLENRDTGGPPQFVKLQVGSSSGIADYNSSRSRKPVAVVGEAEMRPTSTADYNSSRSRKPIAVVGEAGLRPTDFQQDPNQKADANLQSKPPQERAEDKASSSSGTRPKEVVESVPVQNQAAAQKLLQKLNHPSQNDRHHRGWKHRGKGKQEDPVVFTLEEYENRKAQTKPSIKDWDLDISRDEHLARQLQNQLDLEDSRVGRGTYEDKAQDIRMSMFAYERDSDSSHQMGQGGRGRGRGRGKGRGRGRGRHG</sequence>
<dbReference type="PANTHER" id="PTHR13681:SF24">
    <property type="entry name" value="TUDOR DOMAIN-CONTAINING PROTEIN 3"/>
    <property type="match status" value="1"/>
</dbReference>
<gene>
    <name evidence="5" type="ORF">glysoja_040765</name>
</gene>